<dbReference type="InterPro" id="IPR017924">
    <property type="entry name" value="RNA-binding_YhbY"/>
</dbReference>
<feature type="domain" description="CRM" evidence="3">
    <location>
        <begin position="1"/>
        <end position="97"/>
    </location>
</feature>
<dbReference type="Proteomes" id="UP000194798">
    <property type="component" value="Unassembled WGS sequence"/>
</dbReference>
<dbReference type="RefSeq" id="WP_086486834.1">
    <property type="nucleotide sequence ID" value="NZ_MSLT01000006.1"/>
</dbReference>
<dbReference type="InterPro" id="IPR051925">
    <property type="entry name" value="RNA-binding_domain"/>
</dbReference>
<evidence type="ECO:0000313" key="5">
    <source>
        <dbReference type="Proteomes" id="UP000194798"/>
    </source>
</evidence>
<keyword evidence="5" id="KW-1185">Reference proteome</keyword>
<keyword evidence="1 2" id="KW-0694">RNA-binding</keyword>
<dbReference type="PROSITE" id="PS51295">
    <property type="entry name" value="CRM"/>
    <property type="match status" value="1"/>
</dbReference>
<dbReference type="Gene3D" id="3.30.110.60">
    <property type="entry name" value="YhbY-like"/>
    <property type="match status" value="1"/>
</dbReference>
<dbReference type="PANTHER" id="PTHR40065">
    <property type="entry name" value="RNA-BINDING PROTEIN YHBY"/>
    <property type="match status" value="1"/>
</dbReference>
<dbReference type="SMART" id="SM01103">
    <property type="entry name" value="CRS1_YhbY"/>
    <property type="match status" value="1"/>
</dbReference>
<name>A0A251X9Y3_9GAMM</name>
<reference evidence="4 5" key="1">
    <citation type="submission" date="2016-12" db="EMBL/GenBank/DDBJ databases">
        <title>Thioflexothrix psekupsii D3 genome sequencing and assembly.</title>
        <authorList>
            <person name="Fomenkov A."/>
            <person name="Vincze T."/>
            <person name="Grabovich M."/>
            <person name="Anton B.P."/>
            <person name="Dubinina G."/>
            <person name="Orlova M."/>
            <person name="Belousova E."/>
            <person name="Roberts R.J."/>
        </authorList>
    </citation>
    <scope>NUCLEOTIDE SEQUENCE [LARGE SCALE GENOMIC DNA]</scope>
    <source>
        <strain evidence="4">D3</strain>
    </source>
</reference>
<protein>
    <submittedName>
        <fullName evidence="4">RNA-binding protein</fullName>
    </submittedName>
</protein>
<dbReference type="OrthoDB" id="9797519at2"/>
<organism evidence="4 5">
    <name type="scientific">Thioflexithrix psekupsensis</name>
    <dbReference type="NCBI Taxonomy" id="1570016"/>
    <lineage>
        <taxon>Bacteria</taxon>
        <taxon>Pseudomonadati</taxon>
        <taxon>Pseudomonadota</taxon>
        <taxon>Gammaproteobacteria</taxon>
        <taxon>Thiotrichales</taxon>
        <taxon>Thioflexithrix</taxon>
    </lineage>
</organism>
<gene>
    <name evidence="4" type="ORF">TPSD3_01545</name>
</gene>
<dbReference type="AlphaFoldDB" id="A0A251X9Y3"/>
<dbReference type="EMBL" id="MSLT01000006">
    <property type="protein sequence ID" value="OUD15242.1"/>
    <property type="molecule type" value="Genomic_DNA"/>
</dbReference>
<evidence type="ECO:0000313" key="4">
    <source>
        <dbReference type="EMBL" id="OUD15242.1"/>
    </source>
</evidence>
<dbReference type="PANTHER" id="PTHR40065:SF3">
    <property type="entry name" value="RNA-BINDING PROTEIN YHBY"/>
    <property type="match status" value="1"/>
</dbReference>
<proteinExistence type="predicted"/>
<dbReference type="NCBIfam" id="TIGR00253">
    <property type="entry name" value="RNA_bind_YhbY"/>
    <property type="match status" value="1"/>
</dbReference>
<accession>A0A251X9Y3</accession>
<dbReference type="InterPro" id="IPR035920">
    <property type="entry name" value="YhbY-like_sf"/>
</dbReference>
<dbReference type="SUPFAM" id="SSF75471">
    <property type="entry name" value="YhbY-like"/>
    <property type="match status" value="1"/>
</dbReference>
<dbReference type="GO" id="GO:0003723">
    <property type="term" value="F:RNA binding"/>
    <property type="evidence" value="ECO:0007669"/>
    <property type="project" value="UniProtKB-UniRule"/>
</dbReference>
<sequence length="97" mass="10931">MPLNSEQVRYLRGLAHHLKPVVMVGQKGVSETLLAEVDQALAHHELIKVSIASDDREERQLLGQEICAHCHAETIQRIGKITVLYRPAKKPKIQLPH</sequence>
<evidence type="ECO:0000256" key="2">
    <source>
        <dbReference type="PROSITE-ProRule" id="PRU00626"/>
    </source>
</evidence>
<dbReference type="Pfam" id="PF01985">
    <property type="entry name" value="CRS1_YhbY"/>
    <property type="match status" value="1"/>
</dbReference>
<dbReference type="InterPro" id="IPR001890">
    <property type="entry name" value="RNA-binding_CRM"/>
</dbReference>
<comment type="caution">
    <text evidence="4">The sequence shown here is derived from an EMBL/GenBank/DDBJ whole genome shotgun (WGS) entry which is preliminary data.</text>
</comment>
<evidence type="ECO:0000256" key="1">
    <source>
        <dbReference type="ARBA" id="ARBA00022884"/>
    </source>
</evidence>
<evidence type="ECO:0000259" key="3">
    <source>
        <dbReference type="PROSITE" id="PS51295"/>
    </source>
</evidence>